<evidence type="ECO:0000313" key="3">
    <source>
        <dbReference type="Proteomes" id="UP000800200"/>
    </source>
</evidence>
<dbReference type="EMBL" id="ML994626">
    <property type="protein sequence ID" value="KAF2187587.1"/>
    <property type="molecule type" value="Genomic_DNA"/>
</dbReference>
<reference evidence="2" key="1">
    <citation type="journal article" date="2020" name="Stud. Mycol.">
        <title>101 Dothideomycetes genomes: a test case for predicting lifestyles and emergence of pathogens.</title>
        <authorList>
            <person name="Haridas S."/>
            <person name="Albert R."/>
            <person name="Binder M."/>
            <person name="Bloem J."/>
            <person name="Labutti K."/>
            <person name="Salamov A."/>
            <person name="Andreopoulos B."/>
            <person name="Baker S."/>
            <person name="Barry K."/>
            <person name="Bills G."/>
            <person name="Bluhm B."/>
            <person name="Cannon C."/>
            <person name="Castanera R."/>
            <person name="Culley D."/>
            <person name="Daum C."/>
            <person name="Ezra D."/>
            <person name="Gonzalez J."/>
            <person name="Henrissat B."/>
            <person name="Kuo A."/>
            <person name="Liang C."/>
            <person name="Lipzen A."/>
            <person name="Lutzoni F."/>
            <person name="Magnuson J."/>
            <person name="Mondo S."/>
            <person name="Nolan M."/>
            <person name="Ohm R."/>
            <person name="Pangilinan J."/>
            <person name="Park H.-J."/>
            <person name="Ramirez L."/>
            <person name="Alfaro M."/>
            <person name="Sun H."/>
            <person name="Tritt A."/>
            <person name="Yoshinaga Y."/>
            <person name="Zwiers L.-H."/>
            <person name="Turgeon B."/>
            <person name="Goodwin S."/>
            <person name="Spatafora J."/>
            <person name="Crous P."/>
            <person name="Grigoriev I."/>
        </authorList>
    </citation>
    <scope>NUCLEOTIDE SEQUENCE</scope>
    <source>
        <strain evidence="2">CBS 207.26</strain>
    </source>
</reference>
<protein>
    <submittedName>
        <fullName evidence="2">Uncharacterized protein</fullName>
    </submittedName>
</protein>
<keyword evidence="1" id="KW-1133">Transmembrane helix</keyword>
<feature type="transmembrane region" description="Helical" evidence="1">
    <location>
        <begin position="527"/>
        <end position="547"/>
    </location>
</feature>
<feature type="transmembrane region" description="Helical" evidence="1">
    <location>
        <begin position="274"/>
        <end position="295"/>
    </location>
</feature>
<feature type="transmembrane region" description="Helical" evidence="1">
    <location>
        <begin position="243"/>
        <end position="262"/>
    </location>
</feature>
<name>A0A6A6E6L8_9PEZI</name>
<feature type="transmembrane region" description="Helical" evidence="1">
    <location>
        <begin position="473"/>
        <end position="492"/>
    </location>
</feature>
<dbReference type="AlphaFoldDB" id="A0A6A6E6L8"/>
<feature type="transmembrane region" description="Helical" evidence="1">
    <location>
        <begin position="34"/>
        <end position="55"/>
    </location>
</feature>
<keyword evidence="1" id="KW-0812">Transmembrane</keyword>
<dbReference type="OrthoDB" id="3010248at2759"/>
<dbReference type="Proteomes" id="UP000800200">
    <property type="component" value="Unassembled WGS sequence"/>
</dbReference>
<keyword evidence="3" id="KW-1185">Reference proteome</keyword>
<keyword evidence="1" id="KW-0472">Membrane</keyword>
<organism evidence="2 3">
    <name type="scientific">Zopfia rhizophila CBS 207.26</name>
    <dbReference type="NCBI Taxonomy" id="1314779"/>
    <lineage>
        <taxon>Eukaryota</taxon>
        <taxon>Fungi</taxon>
        <taxon>Dikarya</taxon>
        <taxon>Ascomycota</taxon>
        <taxon>Pezizomycotina</taxon>
        <taxon>Dothideomycetes</taxon>
        <taxon>Dothideomycetes incertae sedis</taxon>
        <taxon>Zopfiaceae</taxon>
        <taxon>Zopfia</taxon>
    </lineage>
</organism>
<accession>A0A6A6E6L8</accession>
<feature type="transmembrane region" description="Helical" evidence="1">
    <location>
        <begin position="432"/>
        <end position="452"/>
    </location>
</feature>
<evidence type="ECO:0000256" key="1">
    <source>
        <dbReference type="SAM" id="Phobius"/>
    </source>
</evidence>
<proteinExistence type="predicted"/>
<evidence type="ECO:0000313" key="2">
    <source>
        <dbReference type="EMBL" id="KAF2187587.1"/>
    </source>
</evidence>
<feature type="transmembrane region" description="Helical" evidence="1">
    <location>
        <begin position="399"/>
        <end position="420"/>
    </location>
</feature>
<gene>
    <name evidence="2" type="ORF">K469DRAFT_748848</name>
</gene>
<sequence length="589" mass="65070">MWSANPWQAPSGSILSSSSSFSSSFHQTSHSVDIMLQIFPLLISAHLFPFVAFAIDRDVCYQNIINDVNSTILDPNNRAIFYSPALADPTIPLSLTLPGCYNLCGSWTWYSYEEFASRATTWLLPILLMVGNMHSPPLEWTYFLFPLLHLVGDPIDTILSLLHTLQARRCHMKWAETQTFSNSYLSGLLPKDLATVISAIDTLNAGFKPDGISSLFSFPFSREVIVTAAQSLRSATVDESIRTSLAMLTYLASVISAFYEAATDTSAGQTRPGNRVAFAMLFSWLIPAMLLSTVAKRFCETDSCTLPLQHLVDSVIVKLTIETTSDSNRQHAQPTSNFEFSTENPSLGYQNGESSNGVFVLQYILSNHQNGPDPTTGTVYTFRPRKPLLRDSDGTLKPLCLLALALLPVLISFGTAVALSYNTPTKGFGCRFITHLSITLAWLLSFITTTLLERQCVTALSPHIRLKIVAAKDALIGLSALTMVTLIYAGLYNSCWCWSNGLNGAVSHDLFVLVGVDSALQGNAKDAYPTIVGVCLGIQLLHLVVMMTDRWIGKVRILFQMKDRRAKRRRGMVPVEMIAYRSQRSGEMR</sequence>